<feature type="transmembrane region" description="Helical" evidence="1">
    <location>
        <begin position="190"/>
        <end position="210"/>
    </location>
</feature>
<keyword evidence="1" id="KW-0472">Membrane</keyword>
<keyword evidence="3" id="KW-1185">Reference proteome</keyword>
<dbReference type="EMBL" id="JACXVP010000007">
    <property type="protein sequence ID" value="KAG5595877.1"/>
    <property type="molecule type" value="Genomic_DNA"/>
</dbReference>
<protein>
    <submittedName>
        <fullName evidence="2">Uncharacterized protein</fullName>
    </submittedName>
</protein>
<keyword evidence="1" id="KW-1133">Transmembrane helix</keyword>
<reference evidence="2 3" key="1">
    <citation type="submission" date="2020-09" db="EMBL/GenBank/DDBJ databases">
        <title>De no assembly of potato wild relative species, Solanum commersonii.</title>
        <authorList>
            <person name="Cho K."/>
        </authorList>
    </citation>
    <scope>NUCLEOTIDE SEQUENCE [LARGE SCALE GENOMIC DNA]</scope>
    <source>
        <strain evidence="2">LZ3.2</strain>
        <tissue evidence="2">Leaf</tissue>
    </source>
</reference>
<evidence type="ECO:0000313" key="2">
    <source>
        <dbReference type="EMBL" id="KAG5595877.1"/>
    </source>
</evidence>
<dbReference type="AlphaFoldDB" id="A0A9J5Y6U2"/>
<comment type="caution">
    <text evidence="2">The sequence shown here is derived from an EMBL/GenBank/DDBJ whole genome shotgun (WGS) entry which is preliminary data.</text>
</comment>
<dbReference type="Proteomes" id="UP000824120">
    <property type="component" value="Chromosome 7"/>
</dbReference>
<proteinExistence type="predicted"/>
<keyword evidence="1" id="KW-0812">Transmembrane</keyword>
<name>A0A9J5Y6U2_SOLCO</name>
<evidence type="ECO:0000256" key="1">
    <source>
        <dbReference type="SAM" id="Phobius"/>
    </source>
</evidence>
<organism evidence="2 3">
    <name type="scientific">Solanum commersonii</name>
    <name type="common">Commerson's wild potato</name>
    <name type="synonym">Commerson's nightshade</name>
    <dbReference type="NCBI Taxonomy" id="4109"/>
    <lineage>
        <taxon>Eukaryota</taxon>
        <taxon>Viridiplantae</taxon>
        <taxon>Streptophyta</taxon>
        <taxon>Embryophyta</taxon>
        <taxon>Tracheophyta</taxon>
        <taxon>Spermatophyta</taxon>
        <taxon>Magnoliopsida</taxon>
        <taxon>eudicotyledons</taxon>
        <taxon>Gunneridae</taxon>
        <taxon>Pentapetalae</taxon>
        <taxon>asterids</taxon>
        <taxon>lamiids</taxon>
        <taxon>Solanales</taxon>
        <taxon>Solanaceae</taxon>
        <taxon>Solanoideae</taxon>
        <taxon>Solaneae</taxon>
        <taxon>Solanum</taxon>
    </lineage>
</organism>
<sequence length="224" mass="25432">MAHMEQEIKVLREELCQARDLAKLSVTTFPIFKMPIYFPKADSPSVDLPNQPEQTQHAPAHNHVLPSFPIAVRTIPNLFNRDPTIPTMQQILGAHFLAPYEPHVPPVYATGALTFITPTVVNVSYEVDQYAKIEKDARLKEDASINAQLHDAYGHPTCSPIPFFRETTLGHWKNAPSVTQSSQIDLKMSIFERFFFSFMICLLFSLRVVFPRIQILNSWSPNGL</sequence>
<evidence type="ECO:0000313" key="3">
    <source>
        <dbReference type="Proteomes" id="UP000824120"/>
    </source>
</evidence>
<accession>A0A9J5Y6U2</accession>
<gene>
    <name evidence="2" type="ORF">H5410_037109</name>
</gene>